<keyword evidence="2" id="KW-0472">Membrane</keyword>
<evidence type="ECO:0000313" key="3">
    <source>
        <dbReference type="EMBL" id="GIH20310.1"/>
    </source>
</evidence>
<feature type="transmembrane region" description="Helical" evidence="2">
    <location>
        <begin position="124"/>
        <end position="146"/>
    </location>
</feature>
<dbReference type="AlphaFoldDB" id="A0A8J3QZQ4"/>
<feature type="region of interest" description="Disordered" evidence="1">
    <location>
        <begin position="1"/>
        <end position="56"/>
    </location>
</feature>
<keyword evidence="2" id="KW-1133">Transmembrane helix</keyword>
<evidence type="ECO:0000256" key="2">
    <source>
        <dbReference type="SAM" id="Phobius"/>
    </source>
</evidence>
<comment type="caution">
    <text evidence="3">The sequence shown here is derived from an EMBL/GenBank/DDBJ whole genome shotgun (WGS) entry which is preliminary data.</text>
</comment>
<name>A0A8J3QZQ4_9ACTN</name>
<reference evidence="3" key="1">
    <citation type="submission" date="2021-01" db="EMBL/GenBank/DDBJ databases">
        <title>Whole genome shotgun sequence of Rugosimonospora africana NBRC 104875.</title>
        <authorList>
            <person name="Komaki H."/>
            <person name="Tamura T."/>
        </authorList>
    </citation>
    <scope>NUCLEOTIDE SEQUENCE</scope>
    <source>
        <strain evidence="3">NBRC 104875</strain>
    </source>
</reference>
<feature type="compositionally biased region" description="Low complexity" evidence="1">
    <location>
        <begin position="38"/>
        <end position="47"/>
    </location>
</feature>
<accession>A0A8J3QZQ4</accession>
<keyword evidence="4" id="KW-1185">Reference proteome</keyword>
<evidence type="ECO:0000256" key="1">
    <source>
        <dbReference type="SAM" id="MobiDB-lite"/>
    </source>
</evidence>
<sequence length="194" mass="21055">MRPPPYDDPPYHDPWGSTVPLSGASSAGPSPTLPLPASPASEPDPAGLPTSSRPPGARYPYPGLASTYSEVPAAYPAGEPVIVQIGDIQVTATTVRTPAGTFPLRGSQWTVTDQWTTEQKIPTWAIVLSIALFFCIAFFSLLFLLAKETTYRAVVQVHVSNGPYQYVARIPATQQNEVQYIYQQVNYVRSLATM</sequence>
<organism evidence="3 4">
    <name type="scientific">Rugosimonospora africana</name>
    <dbReference type="NCBI Taxonomy" id="556532"/>
    <lineage>
        <taxon>Bacteria</taxon>
        <taxon>Bacillati</taxon>
        <taxon>Actinomycetota</taxon>
        <taxon>Actinomycetes</taxon>
        <taxon>Micromonosporales</taxon>
        <taxon>Micromonosporaceae</taxon>
        <taxon>Rugosimonospora</taxon>
    </lineage>
</organism>
<gene>
    <name evidence="3" type="ORF">Raf01_84820</name>
</gene>
<dbReference type="Proteomes" id="UP000642748">
    <property type="component" value="Unassembled WGS sequence"/>
</dbReference>
<feature type="compositionally biased region" description="Low complexity" evidence="1">
    <location>
        <begin position="20"/>
        <end position="30"/>
    </location>
</feature>
<evidence type="ECO:0000313" key="4">
    <source>
        <dbReference type="Proteomes" id="UP000642748"/>
    </source>
</evidence>
<dbReference type="EMBL" id="BONZ01000093">
    <property type="protein sequence ID" value="GIH20310.1"/>
    <property type="molecule type" value="Genomic_DNA"/>
</dbReference>
<keyword evidence="2" id="KW-0812">Transmembrane</keyword>
<proteinExistence type="predicted"/>
<protein>
    <submittedName>
        <fullName evidence="3">Uncharacterized protein</fullName>
    </submittedName>
</protein>